<sequence length="293" mass="34733">MIKKILFIIAKMMVVLPDSVFLSLIYRLKTGRVLHLKNPQRMSEKIQHYKAYYRDEKMLPCTDKYLVRDVVKRRLRTDRYLNELYQVCDNAEEINFDKLPSQFVIKTTDGGSGNNIFVCKDKSNIDIPSIIKEVNSWRNKKLYVISREWAYRGAKQSRIVVEKFLEDKSNSDGSINDYKFLCFDGKFRYLWVDTGRYSNFKRGWWDENLKPIKVRDNRPIMDPPIALPENINEMIKLSEKLSSGFPHARIDWYNIGGKIIFGEITFYSWSGYSVFDPDSFDFEMGKYFNINYK</sequence>
<keyword evidence="1" id="KW-0472">Membrane</keyword>
<evidence type="ECO:0000313" key="4">
    <source>
        <dbReference type="Proteomes" id="UP000284205"/>
    </source>
</evidence>
<evidence type="ECO:0000313" key="2">
    <source>
        <dbReference type="EMBL" id="KAA5498454.1"/>
    </source>
</evidence>
<dbReference type="RefSeq" id="WP_122139269.1">
    <property type="nucleotide sequence ID" value="NZ_CACRTB010000035.1"/>
</dbReference>
<dbReference type="EMBL" id="VVYD01000009">
    <property type="protein sequence ID" value="KAA5498454.1"/>
    <property type="molecule type" value="Genomic_DNA"/>
</dbReference>
<dbReference type="Pfam" id="PF14305">
    <property type="entry name" value="ATPgrasp_TupA"/>
    <property type="match status" value="1"/>
</dbReference>
<evidence type="ECO:0000313" key="3">
    <source>
        <dbReference type="EMBL" id="RGR71698.1"/>
    </source>
</evidence>
<evidence type="ECO:0000256" key="1">
    <source>
        <dbReference type="SAM" id="Phobius"/>
    </source>
</evidence>
<accession>A0A412FU90</accession>
<organism evidence="3 4">
    <name type="scientific">Bacteroides caccae</name>
    <dbReference type="NCBI Taxonomy" id="47678"/>
    <lineage>
        <taxon>Bacteria</taxon>
        <taxon>Pseudomonadati</taxon>
        <taxon>Bacteroidota</taxon>
        <taxon>Bacteroidia</taxon>
        <taxon>Bacteroidales</taxon>
        <taxon>Bacteroidaceae</taxon>
        <taxon>Bacteroides</taxon>
    </lineage>
</organism>
<protein>
    <submittedName>
        <fullName evidence="3">Carbonic anhydrase</fullName>
    </submittedName>
</protein>
<name>A0A412FU90_9BACE</name>
<keyword evidence="1" id="KW-0812">Transmembrane</keyword>
<gene>
    <name evidence="3" type="ORF">DWY26_09935</name>
    <name evidence="2" type="ORF">F2Y31_10935</name>
</gene>
<keyword evidence="1" id="KW-1133">Transmembrane helix</keyword>
<dbReference type="AlphaFoldDB" id="A0A412FU90"/>
<evidence type="ECO:0000313" key="5">
    <source>
        <dbReference type="Proteomes" id="UP000368418"/>
    </source>
</evidence>
<reference evidence="3 4" key="1">
    <citation type="submission" date="2018-08" db="EMBL/GenBank/DDBJ databases">
        <title>A genome reference for cultivated species of the human gut microbiota.</title>
        <authorList>
            <person name="Zou Y."/>
            <person name="Xue W."/>
            <person name="Luo G."/>
        </authorList>
    </citation>
    <scope>NUCLEOTIDE SEQUENCE [LARGE SCALE GENOMIC DNA]</scope>
    <source>
        <strain evidence="3 4">AF24-29LB</strain>
    </source>
</reference>
<dbReference type="EMBL" id="QRUO01000008">
    <property type="protein sequence ID" value="RGR71698.1"/>
    <property type="molecule type" value="Genomic_DNA"/>
</dbReference>
<proteinExistence type="predicted"/>
<reference evidence="2 5" key="2">
    <citation type="journal article" date="2019" name="Nat. Med.">
        <title>A library of human gut bacterial isolates paired with longitudinal multiomics data enables mechanistic microbiome research.</title>
        <authorList>
            <person name="Poyet M."/>
            <person name="Groussin M."/>
            <person name="Gibbons S.M."/>
            <person name="Avila-Pacheco J."/>
            <person name="Jiang X."/>
            <person name="Kearney S.M."/>
            <person name="Perrotta A.R."/>
            <person name="Berdy B."/>
            <person name="Zhao S."/>
            <person name="Lieberman T.D."/>
            <person name="Swanson P.K."/>
            <person name="Smith M."/>
            <person name="Roesemann S."/>
            <person name="Alexander J.E."/>
            <person name="Rich S.A."/>
            <person name="Livny J."/>
            <person name="Vlamakis H."/>
            <person name="Clish C."/>
            <person name="Bullock K."/>
            <person name="Deik A."/>
            <person name="Scott J."/>
            <person name="Pierce K.A."/>
            <person name="Xavier R.J."/>
            <person name="Alm E.J."/>
        </authorList>
    </citation>
    <scope>NUCLEOTIDE SEQUENCE [LARGE SCALE GENOMIC DNA]</scope>
    <source>
        <strain evidence="2 5">BIOML-A19</strain>
    </source>
</reference>
<comment type="caution">
    <text evidence="3">The sequence shown here is derived from an EMBL/GenBank/DDBJ whole genome shotgun (WGS) entry which is preliminary data.</text>
</comment>
<dbReference type="Proteomes" id="UP000368418">
    <property type="component" value="Unassembled WGS sequence"/>
</dbReference>
<dbReference type="SUPFAM" id="SSF56059">
    <property type="entry name" value="Glutathione synthetase ATP-binding domain-like"/>
    <property type="match status" value="1"/>
</dbReference>
<dbReference type="Proteomes" id="UP000284205">
    <property type="component" value="Unassembled WGS sequence"/>
</dbReference>
<feature type="transmembrane region" description="Helical" evidence="1">
    <location>
        <begin position="6"/>
        <end position="28"/>
    </location>
</feature>
<dbReference type="InterPro" id="IPR029465">
    <property type="entry name" value="ATPgrasp_TupA"/>
</dbReference>